<dbReference type="EMBL" id="JADBEM010000001">
    <property type="protein sequence ID" value="MBE1609665.1"/>
    <property type="molecule type" value="Genomic_DNA"/>
</dbReference>
<keyword evidence="5" id="KW-0560">Oxidoreductase</keyword>
<gene>
    <name evidence="7" type="ORF">HEB94_006513</name>
</gene>
<feature type="domain" description="FAD-binding PCMH-type" evidence="6">
    <location>
        <begin position="42"/>
        <end position="210"/>
    </location>
</feature>
<dbReference type="InterPro" id="IPR006093">
    <property type="entry name" value="Oxy_OxRdtase_FAD_BS"/>
</dbReference>
<accession>A0A927MZ69</accession>
<proteinExistence type="inferred from homology"/>
<organism evidence="7 8">
    <name type="scientific">Actinopolymorpha pittospori</name>
    <dbReference type="NCBI Taxonomy" id="648752"/>
    <lineage>
        <taxon>Bacteria</taxon>
        <taxon>Bacillati</taxon>
        <taxon>Actinomycetota</taxon>
        <taxon>Actinomycetes</taxon>
        <taxon>Propionibacteriales</taxon>
        <taxon>Actinopolymorphaceae</taxon>
        <taxon>Actinopolymorpha</taxon>
    </lineage>
</organism>
<comment type="similarity">
    <text evidence="2">Belongs to the oxygen-dependent FAD-linked oxidoreductase family.</text>
</comment>
<dbReference type="AlphaFoldDB" id="A0A927MZ69"/>
<evidence type="ECO:0000256" key="3">
    <source>
        <dbReference type="ARBA" id="ARBA00022630"/>
    </source>
</evidence>
<dbReference type="SUPFAM" id="SSF55103">
    <property type="entry name" value="FAD-linked oxidases, C-terminal domain"/>
    <property type="match status" value="1"/>
</dbReference>
<dbReference type="PANTHER" id="PTHR42973">
    <property type="entry name" value="BINDING OXIDOREDUCTASE, PUTATIVE (AFU_ORTHOLOGUE AFUA_1G17690)-RELATED"/>
    <property type="match status" value="1"/>
</dbReference>
<dbReference type="GO" id="GO:0071949">
    <property type="term" value="F:FAD binding"/>
    <property type="evidence" value="ECO:0007669"/>
    <property type="project" value="InterPro"/>
</dbReference>
<evidence type="ECO:0000256" key="2">
    <source>
        <dbReference type="ARBA" id="ARBA00005466"/>
    </source>
</evidence>
<keyword evidence="3" id="KW-0285">Flavoprotein</keyword>
<dbReference type="InterPro" id="IPR016164">
    <property type="entry name" value="FAD-linked_Oxase-like_C"/>
</dbReference>
<evidence type="ECO:0000259" key="6">
    <source>
        <dbReference type="PROSITE" id="PS51387"/>
    </source>
</evidence>
<evidence type="ECO:0000256" key="5">
    <source>
        <dbReference type="ARBA" id="ARBA00023002"/>
    </source>
</evidence>
<comment type="cofactor">
    <cofactor evidence="1">
        <name>FAD</name>
        <dbReference type="ChEBI" id="CHEBI:57692"/>
    </cofactor>
</comment>
<name>A0A927MZ69_9ACTN</name>
<keyword evidence="8" id="KW-1185">Reference proteome</keyword>
<comment type="caution">
    <text evidence="7">The sequence shown here is derived from an EMBL/GenBank/DDBJ whole genome shotgun (WGS) entry which is preliminary data.</text>
</comment>
<dbReference type="InterPro" id="IPR036318">
    <property type="entry name" value="FAD-bd_PCMH-like_sf"/>
</dbReference>
<evidence type="ECO:0000313" key="7">
    <source>
        <dbReference type="EMBL" id="MBE1609665.1"/>
    </source>
</evidence>
<dbReference type="InterPro" id="IPR016166">
    <property type="entry name" value="FAD-bd_PCMH"/>
</dbReference>
<dbReference type="Gene3D" id="3.40.462.20">
    <property type="match status" value="1"/>
</dbReference>
<dbReference type="GO" id="GO:0016491">
    <property type="term" value="F:oxidoreductase activity"/>
    <property type="evidence" value="ECO:0007669"/>
    <property type="project" value="UniProtKB-KW"/>
</dbReference>
<dbReference type="PANTHER" id="PTHR42973:SF39">
    <property type="entry name" value="FAD-BINDING PCMH-TYPE DOMAIN-CONTAINING PROTEIN"/>
    <property type="match status" value="1"/>
</dbReference>
<dbReference type="InterPro" id="IPR050416">
    <property type="entry name" value="FAD-linked_Oxidoreductase"/>
</dbReference>
<dbReference type="Pfam" id="PF01565">
    <property type="entry name" value="FAD_binding_4"/>
    <property type="match status" value="1"/>
</dbReference>
<evidence type="ECO:0000313" key="8">
    <source>
        <dbReference type="Proteomes" id="UP000638648"/>
    </source>
</evidence>
<dbReference type="InterPro" id="IPR006094">
    <property type="entry name" value="Oxid_FAD_bind_N"/>
</dbReference>
<reference evidence="7" key="1">
    <citation type="submission" date="2020-10" db="EMBL/GenBank/DDBJ databases">
        <title>Sequencing the genomes of 1000 actinobacteria strains.</title>
        <authorList>
            <person name="Klenk H.-P."/>
        </authorList>
    </citation>
    <scope>NUCLEOTIDE SEQUENCE</scope>
    <source>
        <strain evidence="7">DSM 45354</strain>
    </source>
</reference>
<sequence length="463" mass="50006">MNEARGDLNAALGPLRDRMRGPVYLSGMDEYDEERTGFQRVAAHRPAMIVGAGHEQDVRAAVRFAAAHGTRVAVQASGHGLGRPLEGGVLISTRRMSGVDVDARRRTAWVEAGASWQRVIDAAAPHGLAPLSGSSPGVGAVSYTLGGGVGLLARRHGFASDHVRRLDLVTADGRHHRVTADDEPDLFWALRGGGGNFGVVTGMEIDLVPVSRIYGGGLYFDVRQVPEVLDGWRRWTATVPEEMTSAVAMLPFPNLPMVPESLRGRHVAQVQISWLGPVEQGRLVVEPLRALGGLLRETLREIPYTESGTVFDEPDRPHAYRSRNALLRDLEPDALSALTKLAGPSAPVMCVVGLRHLGGALAEPPPLASAVSHREAAYSLNVLSPVEPGQEELVRAVQDEAVAPFAERTLGRSLNFSYGPLTQDQVRSAFSAEAYRRLTETRAVYDPQGMFHSNHVIPPAIRT</sequence>
<protein>
    <submittedName>
        <fullName evidence="7">FAD/FMN-containing dehydrogenase</fullName>
    </submittedName>
</protein>
<dbReference type="Gene3D" id="3.30.465.10">
    <property type="match status" value="1"/>
</dbReference>
<dbReference type="InterPro" id="IPR016169">
    <property type="entry name" value="FAD-bd_PCMH_sub2"/>
</dbReference>
<dbReference type="RefSeq" id="WP_192753205.1">
    <property type="nucleotide sequence ID" value="NZ_BAABJL010000163.1"/>
</dbReference>
<keyword evidence="4" id="KW-0274">FAD</keyword>
<dbReference type="SUPFAM" id="SSF56176">
    <property type="entry name" value="FAD-binding/transporter-associated domain-like"/>
    <property type="match status" value="1"/>
</dbReference>
<dbReference type="InterPro" id="IPR016167">
    <property type="entry name" value="FAD-bd_PCMH_sub1"/>
</dbReference>
<dbReference type="Proteomes" id="UP000638648">
    <property type="component" value="Unassembled WGS sequence"/>
</dbReference>
<evidence type="ECO:0000256" key="4">
    <source>
        <dbReference type="ARBA" id="ARBA00022827"/>
    </source>
</evidence>
<dbReference type="PROSITE" id="PS51387">
    <property type="entry name" value="FAD_PCMH"/>
    <property type="match status" value="1"/>
</dbReference>
<evidence type="ECO:0000256" key="1">
    <source>
        <dbReference type="ARBA" id="ARBA00001974"/>
    </source>
</evidence>
<dbReference type="Gene3D" id="3.30.43.10">
    <property type="entry name" value="Uridine Diphospho-n-acetylenolpyruvylglucosamine Reductase, domain 2"/>
    <property type="match status" value="1"/>
</dbReference>
<dbReference type="PROSITE" id="PS00862">
    <property type="entry name" value="OX2_COVAL_FAD"/>
    <property type="match status" value="1"/>
</dbReference>